<reference evidence="2" key="5">
    <citation type="journal article" date="2021" name="G3 (Bethesda)">
        <title>Aegilops tauschii genome assembly Aet v5.0 features greater sequence contiguity and improved annotation.</title>
        <authorList>
            <person name="Wang L."/>
            <person name="Zhu T."/>
            <person name="Rodriguez J.C."/>
            <person name="Deal K.R."/>
            <person name="Dubcovsky J."/>
            <person name="McGuire P.E."/>
            <person name="Lux T."/>
            <person name="Spannagl M."/>
            <person name="Mayer K.F.X."/>
            <person name="Baldrich P."/>
            <person name="Meyers B.C."/>
            <person name="Huo N."/>
            <person name="Gu Y.Q."/>
            <person name="Zhou H."/>
            <person name="Devos K.M."/>
            <person name="Bennetzen J.L."/>
            <person name="Unver T."/>
            <person name="Budak H."/>
            <person name="Gulick P.J."/>
            <person name="Galiba G."/>
            <person name="Kalapos B."/>
            <person name="Nelson D.R."/>
            <person name="Li P."/>
            <person name="You F.M."/>
            <person name="Luo M.C."/>
            <person name="Dvorak J."/>
        </authorList>
    </citation>
    <scope>NUCLEOTIDE SEQUENCE [LARGE SCALE GENOMIC DNA]</scope>
    <source>
        <strain evidence="2">cv. AL8/78</strain>
    </source>
</reference>
<protein>
    <submittedName>
        <fullName evidence="2">Uncharacterized protein</fullName>
    </submittedName>
</protein>
<reference evidence="2" key="4">
    <citation type="submission" date="2019-03" db="UniProtKB">
        <authorList>
            <consortium name="EnsemblPlants"/>
        </authorList>
    </citation>
    <scope>IDENTIFICATION</scope>
</reference>
<name>A0A453SUT2_AEGTS</name>
<reference evidence="3" key="1">
    <citation type="journal article" date="2014" name="Science">
        <title>Ancient hybridizations among the ancestral genomes of bread wheat.</title>
        <authorList>
            <consortium name="International Wheat Genome Sequencing Consortium,"/>
            <person name="Marcussen T."/>
            <person name="Sandve S.R."/>
            <person name="Heier L."/>
            <person name="Spannagl M."/>
            <person name="Pfeifer M."/>
            <person name="Jakobsen K.S."/>
            <person name="Wulff B.B."/>
            <person name="Steuernagel B."/>
            <person name="Mayer K.F."/>
            <person name="Olsen O.A."/>
        </authorList>
    </citation>
    <scope>NUCLEOTIDE SEQUENCE [LARGE SCALE GENOMIC DNA]</scope>
    <source>
        <strain evidence="3">cv. AL8/78</strain>
    </source>
</reference>
<evidence type="ECO:0000313" key="2">
    <source>
        <dbReference type="EnsemblPlants" id="AET7Gv21086800.7"/>
    </source>
</evidence>
<evidence type="ECO:0000256" key="1">
    <source>
        <dbReference type="SAM" id="MobiDB-lite"/>
    </source>
</evidence>
<feature type="region of interest" description="Disordered" evidence="1">
    <location>
        <begin position="1"/>
        <end position="36"/>
    </location>
</feature>
<proteinExistence type="predicted"/>
<sequence>PWPTSPGCSPRTTLRSTPRRGTRFGDDLDGASPASQVSSKRLLDLGFRFGHDAGDILRDAVAQCVDHGFLEPPGGCD</sequence>
<dbReference type="EnsemblPlants" id="AET7Gv21086800.7">
    <property type="protein sequence ID" value="AET7Gv21086800.7"/>
    <property type="gene ID" value="AET7Gv21086800"/>
</dbReference>
<organism evidence="2 3">
    <name type="scientific">Aegilops tauschii subsp. strangulata</name>
    <name type="common">Goatgrass</name>
    <dbReference type="NCBI Taxonomy" id="200361"/>
    <lineage>
        <taxon>Eukaryota</taxon>
        <taxon>Viridiplantae</taxon>
        <taxon>Streptophyta</taxon>
        <taxon>Embryophyta</taxon>
        <taxon>Tracheophyta</taxon>
        <taxon>Spermatophyta</taxon>
        <taxon>Magnoliopsida</taxon>
        <taxon>Liliopsida</taxon>
        <taxon>Poales</taxon>
        <taxon>Poaceae</taxon>
        <taxon>BOP clade</taxon>
        <taxon>Pooideae</taxon>
        <taxon>Triticodae</taxon>
        <taxon>Triticeae</taxon>
        <taxon>Triticinae</taxon>
        <taxon>Aegilops</taxon>
    </lineage>
</organism>
<accession>A0A453SUT2</accession>
<dbReference type="AlphaFoldDB" id="A0A453SUT2"/>
<reference evidence="3" key="2">
    <citation type="journal article" date="2017" name="Nat. Plants">
        <title>The Aegilops tauschii genome reveals multiple impacts of transposons.</title>
        <authorList>
            <person name="Zhao G."/>
            <person name="Zou C."/>
            <person name="Li K."/>
            <person name="Wang K."/>
            <person name="Li T."/>
            <person name="Gao L."/>
            <person name="Zhang X."/>
            <person name="Wang H."/>
            <person name="Yang Z."/>
            <person name="Liu X."/>
            <person name="Jiang W."/>
            <person name="Mao L."/>
            <person name="Kong X."/>
            <person name="Jiao Y."/>
            <person name="Jia J."/>
        </authorList>
    </citation>
    <scope>NUCLEOTIDE SEQUENCE [LARGE SCALE GENOMIC DNA]</scope>
    <source>
        <strain evidence="3">cv. AL8/78</strain>
    </source>
</reference>
<keyword evidence="3" id="KW-1185">Reference proteome</keyword>
<reference evidence="2" key="3">
    <citation type="journal article" date="2017" name="Nature">
        <title>Genome sequence of the progenitor of the wheat D genome Aegilops tauschii.</title>
        <authorList>
            <person name="Luo M.C."/>
            <person name="Gu Y.Q."/>
            <person name="Puiu D."/>
            <person name="Wang H."/>
            <person name="Twardziok S.O."/>
            <person name="Deal K.R."/>
            <person name="Huo N."/>
            <person name="Zhu T."/>
            <person name="Wang L."/>
            <person name="Wang Y."/>
            <person name="McGuire P.E."/>
            <person name="Liu S."/>
            <person name="Long H."/>
            <person name="Ramasamy R.K."/>
            <person name="Rodriguez J.C."/>
            <person name="Van S.L."/>
            <person name="Yuan L."/>
            <person name="Wang Z."/>
            <person name="Xia Z."/>
            <person name="Xiao L."/>
            <person name="Anderson O.D."/>
            <person name="Ouyang S."/>
            <person name="Liang Y."/>
            <person name="Zimin A.V."/>
            <person name="Pertea G."/>
            <person name="Qi P."/>
            <person name="Bennetzen J.L."/>
            <person name="Dai X."/>
            <person name="Dawson M.W."/>
            <person name="Muller H.G."/>
            <person name="Kugler K."/>
            <person name="Rivarola-Duarte L."/>
            <person name="Spannagl M."/>
            <person name="Mayer K.F.X."/>
            <person name="Lu F.H."/>
            <person name="Bevan M.W."/>
            <person name="Leroy P."/>
            <person name="Li P."/>
            <person name="You F.M."/>
            <person name="Sun Q."/>
            <person name="Liu Z."/>
            <person name="Lyons E."/>
            <person name="Wicker T."/>
            <person name="Salzberg S.L."/>
            <person name="Devos K.M."/>
            <person name="Dvorak J."/>
        </authorList>
    </citation>
    <scope>NUCLEOTIDE SEQUENCE [LARGE SCALE GENOMIC DNA]</scope>
    <source>
        <strain evidence="2">cv. AL8/78</strain>
    </source>
</reference>
<dbReference type="Proteomes" id="UP000015105">
    <property type="component" value="Chromosome 7D"/>
</dbReference>
<dbReference type="Gramene" id="AET7Gv21086800.7">
    <property type="protein sequence ID" value="AET7Gv21086800.7"/>
    <property type="gene ID" value="AET7Gv21086800"/>
</dbReference>
<evidence type="ECO:0000313" key="3">
    <source>
        <dbReference type="Proteomes" id="UP000015105"/>
    </source>
</evidence>